<sequence>MVPGISEVFLRPVIDEQSNAVKCYVNSIADTKNGHHLLSKILLSTLQIFTYLPKFVGNPTDYHVFIRSFMSTIARYTFDPADRFSYLVHHCEGEVAQAIRRCSVLEPEEPAYN</sequence>
<dbReference type="Proteomes" id="UP000243686">
    <property type="component" value="Unassembled WGS sequence"/>
</dbReference>
<name>A0A1S8WJG2_OPIVI</name>
<proteinExistence type="predicted"/>
<accession>A0A1S8WJG2</accession>
<protein>
    <submittedName>
        <fullName evidence="1">Uncharacterized protein</fullName>
    </submittedName>
</protein>
<dbReference type="AlphaFoldDB" id="A0A1S8WJG2"/>
<dbReference type="EMBL" id="KV906549">
    <property type="protein sequence ID" value="OON14575.1"/>
    <property type="molecule type" value="Genomic_DNA"/>
</dbReference>
<keyword evidence="2" id="KW-1185">Reference proteome</keyword>
<evidence type="ECO:0000313" key="2">
    <source>
        <dbReference type="Proteomes" id="UP000243686"/>
    </source>
</evidence>
<evidence type="ECO:0000313" key="1">
    <source>
        <dbReference type="EMBL" id="OON14575.1"/>
    </source>
</evidence>
<gene>
    <name evidence="1" type="ORF">X801_09637</name>
</gene>
<reference evidence="1 2" key="1">
    <citation type="submission" date="2015-03" db="EMBL/GenBank/DDBJ databases">
        <title>Draft genome of the nematode, Opisthorchis viverrini.</title>
        <authorList>
            <person name="Mitreva M."/>
        </authorList>
    </citation>
    <scope>NUCLEOTIDE SEQUENCE [LARGE SCALE GENOMIC DNA]</scope>
    <source>
        <strain evidence="1">Khon Kaen</strain>
    </source>
</reference>
<organism evidence="1 2">
    <name type="scientific">Opisthorchis viverrini</name>
    <name type="common">Southeast Asian liver fluke</name>
    <dbReference type="NCBI Taxonomy" id="6198"/>
    <lineage>
        <taxon>Eukaryota</taxon>
        <taxon>Metazoa</taxon>
        <taxon>Spiralia</taxon>
        <taxon>Lophotrochozoa</taxon>
        <taxon>Platyhelminthes</taxon>
        <taxon>Trematoda</taxon>
        <taxon>Digenea</taxon>
        <taxon>Opisthorchiida</taxon>
        <taxon>Opisthorchiata</taxon>
        <taxon>Opisthorchiidae</taxon>
        <taxon>Opisthorchis</taxon>
    </lineage>
</organism>